<dbReference type="GO" id="GO:0051301">
    <property type="term" value="P:cell division"/>
    <property type="evidence" value="ECO:0007669"/>
    <property type="project" value="UniProtKB-KW"/>
</dbReference>
<dbReference type="CDD" id="cd03785">
    <property type="entry name" value="GT28_MurG"/>
    <property type="match status" value="1"/>
</dbReference>
<comment type="caution">
    <text evidence="10">Lacks conserved residue(s) required for the propagation of feature annotation.</text>
</comment>
<dbReference type="InterPro" id="IPR007235">
    <property type="entry name" value="Glyco_trans_28_C"/>
</dbReference>
<feature type="domain" description="Glycosyl transferase family 28 C-terminal" evidence="12">
    <location>
        <begin position="187"/>
        <end position="341"/>
    </location>
</feature>
<feature type="binding site" evidence="10">
    <location>
        <position position="167"/>
    </location>
    <ligand>
        <name>UDP-N-acetyl-alpha-D-glucosamine</name>
        <dbReference type="ChEBI" id="CHEBI:57705"/>
    </ligand>
</feature>
<accession>A0AAU9EIR0</accession>
<evidence type="ECO:0000256" key="1">
    <source>
        <dbReference type="ARBA" id="ARBA00022475"/>
    </source>
</evidence>
<keyword evidence="2 10" id="KW-0132">Cell division</keyword>
<keyword evidence="6 10" id="KW-0573">Peptidoglycan synthesis</keyword>
<evidence type="ECO:0000256" key="10">
    <source>
        <dbReference type="HAMAP-Rule" id="MF_00033"/>
    </source>
</evidence>
<feature type="binding site" evidence="10">
    <location>
        <begin position="12"/>
        <end position="14"/>
    </location>
    <ligand>
        <name>UDP-N-acetyl-alpha-D-glucosamine</name>
        <dbReference type="ChEBI" id="CHEBI:57705"/>
    </ligand>
</feature>
<keyword evidence="1 10" id="KW-1003">Cell membrane</keyword>
<sequence length="365" mass="37894">MSPTVLIAGGGTGGHLFPGMAVAGQLLAARPGLALAFVNAGRPLESRVLSQAGYAQEVLPAKAFRGKGLLSRLSALAVVPGAVLRAVGLIRRRRPGLVLAVGGYAALPLGLAARLCGVPLAVQEQNALPGLTNRVLGKLAAKVFVAFAAAQKYFPRGKSELLGNPVRQELLQQAAGVEREDPARRFTVLVLGGSQGARSLNQAVTGALELLTERKERLLFIHQTGEADASWVGEAYAAAGFAAEVAPFFEQVGACYGRAHLVLCRAGAGTVTEGLATGRAMICVPYPFAAGDHQRLNAQALVEGGAARMILDAELTPQAAASAIAEMMDRADQREALESRALELARPQAAGNIAGRCLQLMKEAA</sequence>
<keyword evidence="3 10" id="KW-0328">Glycosyltransferase</keyword>
<dbReference type="GO" id="GO:0009252">
    <property type="term" value="P:peptidoglycan biosynthetic process"/>
    <property type="evidence" value="ECO:0007669"/>
    <property type="project" value="UniProtKB-UniRule"/>
</dbReference>
<comment type="subcellular location">
    <subcellularLocation>
        <location evidence="10">Cell membrane</location>
        <topology evidence="10">Peripheral membrane protein</topology>
        <orientation evidence="10">Cytoplasmic side</orientation>
    </subcellularLocation>
</comment>
<comment type="similarity">
    <text evidence="10">Belongs to the glycosyltransferase 28 family. MurG subfamily.</text>
</comment>
<dbReference type="EMBL" id="AP028679">
    <property type="protein sequence ID" value="BEQ16357.1"/>
    <property type="molecule type" value="Genomic_DNA"/>
</dbReference>
<dbReference type="GO" id="GO:0008360">
    <property type="term" value="P:regulation of cell shape"/>
    <property type="evidence" value="ECO:0007669"/>
    <property type="project" value="UniProtKB-KW"/>
</dbReference>
<dbReference type="SUPFAM" id="SSF53756">
    <property type="entry name" value="UDP-Glycosyltransferase/glycogen phosphorylase"/>
    <property type="match status" value="1"/>
</dbReference>
<comment type="function">
    <text evidence="10">Cell wall formation. Catalyzes the transfer of a GlcNAc subunit on undecaprenyl-pyrophosphoryl-MurNAc-pentapeptide (lipid intermediate I) to form undecaprenyl-pyrophosphoryl-MurNAc-(pentapeptide)GlcNAc (lipid intermediate II).</text>
</comment>
<dbReference type="RefSeq" id="WP_338602070.1">
    <property type="nucleotide sequence ID" value="NZ_AP028679.1"/>
</dbReference>
<dbReference type="GO" id="GO:0050511">
    <property type="term" value="F:undecaprenyldiphospho-muramoylpentapeptide beta-N-acetylglucosaminyltransferase activity"/>
    <property type="evidence" value="ECO:0007669"/>
    <property type="project" value="UniProtKB-UniRule"/>
</dbReference>
<keyword evidence="9 10" id="KW-0961">Cell wall biogenesis/degradation</keyword>
<feature type="domain" description="Glycosyltransferase family 28 N-terminal" evidence="11">
    <location>
        <begin position="5"/>
        <end position="144"/>
    </location>
</feature>
<feature type="binding site" evidence="10">
    <location>
        <position position="126"/>
    </location>
    <ligand>
        <name>UDP-N-acetyl-alpha-D-glucosamine</name>
        <dbReference type="ChEBI" id="CHEBI:57705"/>
    </ligand>
</feature>
<keyword evidence="14" id="KW-1185">Reference proteome</keyword>
<dbReference type="HAMAP" id="MF_00033">
    <property type="entry name" value="MurG"/>
    <property type="match status" value="1"/>
</dbReference>
<keyword evidence="5 10" id="KW-0133">Cell shape</keyword>
<evidence type="ECO:0000256" key="2">
    <source>
        <dbReference type="ARBA" id="ARBA00022618"/>
    </source>
</evidence>
<evidence type="ECO:0000313" key="13">
    <source>
        <dbReference type="EMBL" id="BEQ16357.1"/>
    </source>
</evidence>
<dbReference type="GO" id="GO:0005975">
    <property type="term" value="P:carbohydrate metabolic process"/>
    <property type="evidence" value="ECO:0007669"/>
    <property type="project" value="InterPro"/>
</dbReference>
<feature type="binding site" evidence="10">
    <location>
        <position position="294"/>
    </location>
    <ligand>
        <name>UDP-N-acetyl-alpha-D-glucosamine</name>
        <dbReference type="ChEBI" id="CHEBI:57705"/>
    </ligand>
</feature>
<feature type="binding site" evidence="10">
    <location>
        <position position="194"/>
    </location>
    <ligand>
        <name>UDP-N-acetyl-alpha-D-glucosamine</name>
        <dbReference type="ChEBI" id="CHEBI:57705"/>
    </ligand>
</feature>
<organism evidence="13 14">
    <name type="scientific">Desulfoferula mesophila</name>
    <dbReference type="NCBI Taxonomy" id="3058419"/>
    <lineage>
        <taxon>Bacteria</taxon>
        <taxon>Pseudomonadati</taxon>
        <taxon>Thermodesulfobacteriota</taxon>
        <taxon>Desulfarculia</taxon>
        <taxon>Desulfarculales</taxon>
        <taxon>Desulfarculaceae</taxon>
        <taxon>Desulfoferula</taxon>
    </lineage>
</organism>
<dbReference type="InterPro" id="IPR004276">
    <property type="entry name" value="GlycoTrans_28_N"/>
</dbReference>
<dbReference type="AlphaFoldDB" id="A0AAU9EIR0"/>
<evidence type="ECO:0000256" key="9">
    <source>
        <dbReference type="ARBA" id="ARBA00023316"/>
    </source>
</evidence>
<evidence type="ECO:0000259" key="12">
    <source>
        <dbReference type="Pfam" id="PF04101"/>
    </source>
</evidence>
<dbReference type="PANTHER" id="PTHR21015">
    <property type="entry name" value="UDP-N-ACETYLGLUCOSAMINE--N-ACETYLMURAMYL-(PENTAPEPTIDE) PYROPHOSPHORYL-UNDECAPRENOL N-ACETYLGLUCOSAMINE TRANSFERASE 1"/>
    <property type="match status" value="1"/>
</dbReference>
<evidence type="ECO:0000256" key="6">
    <source>
        <dbReference type="ARBA" id="ARBA00022984"/>
    </source>
</evidence>
<evidence type="ECO:0000256" key="8">
    <source>
        <dbReference type="ARBA" id="ARBA00023306"/>
    </source>
</evidence>
<protein>
    <recommendedName>
        <fullName evidence="10">UDP-N-acetylglucosamine--N-acetylmuramyl-(pentapeptide) pyrophosphoryl-undecaprenol N-acetylglucosamine transferase</fullName>
        <ecNumber evidence="10">2.4.1.227</ecNumber>
    </recommendedName>
    <alternativeName>
        <fullName evidence="10">Undecaprenyl-PP-MurNAc-pentapeptide-UDPGlcNAc GlcNAc transferase</fullName>
    </alternativeName>
</protein>
<reference evidence="14" key="1">
    <citation type="journal article" date="2023" name="Arch. Microbiol.">
        <title>Desulfoferula mesophilus gen. nov. sp. nov., a mesophilic sulfate-reducing bacterium isolated from a brackish lake sediment.</title>
        <authorList>
            <person name="Watanabe T."/>
            <person name="Yabe T."/>
            <person name="Tsuji J.M."/>
            <person name="Fukui M."/>
        </authorList>
    </citation>
    <scope>NUCLEOTIDE SEQUENCE [LARGE SCALE GENOMIC DNA]</scope>
    <source>
        <strain evidence="14">12FAK</strain>
    </source>
</reference>
<evidence type="ECO:0000256" key="4">
    <source>
        <dbReference type="ARBA" id="ARBA00022679"/>
    </source>
</evidence>
<comment type="pathway">
    <text evidence="10">Cell wall biogenesis; peptidoglycan biosynthesis.</text>
</comment>
<dbReference type="GO" id="GO:0071555">
    <property type="term" value="P:cell wall organization"/>
    <property type="evidence" value="ECO:0007669"/>
    <property type="project" value="UniProtKB-KW"/>
</dbReference>
<evidence type="ECO:0000259" key="11">
    <source>
        <dbReference type="Pfam" id="PF03033"/>
    </source>
</evidence>
<dbReference type="Pfam" id="PF03033">
    <property type="entry name" value="Glyco_transf_28"/>
    <property type="match status" value="1"/>
</dbReference>
<dbReference type="NCBIfam" id="TIGR01133">
    <property type="entry name" value="murG"/>
    <property type="match status" value="1"/>
</dbReference>
<gene>
    <name evidence="10 13" type="primary">murG</name>
    <name evidence="13" type="ORF">FAK_34230</name>
</gene>
<dbReference type="Proteomes" id="UP001366166">
    <property type="component" value="Chromosome"/>
</dbReference>
<evidence type="ECO:0000256" key="7">
    <source>
        <dbReference type="ARBA" id="ARBA00023136"/>
    </source>
</evidence>
<evidence type="ECO:0000256" key="5">
    <source>
        <dbReference type="ARBA" id="ARBA00022960"/>
    </source>
</evidence>
<dbReference type="EC" id="2.4.1.227" evidence="10"/>
<keyword evidence="7 10" id="KW-0472">Membrane</keyword>
<comment type="catalytic activity">
    <reaction evidence="10">
        <text>di-trans,octa-cis-undecaprenyl diphospho-N-acetyl-alpha-D-muramoyl-L-alanyl-D-glutamyl-meso-2,6-diaminopimeloyl-D-alanyl-D-alanine + UDP-N-acetyl-alpha-D-glucosamine = di-trans,octa-cis-undecaprenyl diphospho-[N-acetyl-alpha-D-glucosaminyl-(1-&gt;4)]-N-acetyl-alpha-D-muramoyl-L-alanyl-D-glutamyl-meso-2,6-diaminopimeloyl-D-alanyl-D-alanine + UDP + H(+)</text>
        <dbReference type="Rhea" id="RHEA:31227"/>
        <dbReference type="ChEBI" id="CHEBI:15378"/>
        <dbReference type="ChEBI" id="CHEBI:57705"/>
        <dbReference type="ChEBI" id="CHEBI:58223"/>
        <dbReference type="ChEBI" id="CHEBI:61387"/>
        <dbReference type="ChEBI" id="CHEBI:61388"/>
        <dbReference type="EC" id="2.4.1.227"/>
    </reaction>
</comment>
<name>A0AAU9EIR0_9BACT</name>
<evidence type="ECO:0000256" key="3">
    <source>
        <dbReference type="ARBA" id="ARBA00022676"/>
    </source>
</evidence>
<evidence type="ECO:0000313" key="14">
    <source>
        <dbReference type="Proteomes" id="UP001366166"/>
    </source>
</evidence>
<keyword evidence="8 10" id="KW-0131">Cell cycle</keyword>
<keyword evidence="4 10" id="KW-0808">Transferase</keyword>
<dbReference type="GO" id="GO:0005886">
    <property type="term" value="C:plasma membrane"/>
    <property type="evidence" value="ECO:0007669"/>
    <property type="project" value="UniProtKB-SubCell"/>
</dbReference>
<dbReference type="Gene3D" id="3.40.50.2000">
    <property type="entry name" value="Glycogen Phosphorylase B"/>
    <property type="match status" value="2"/>
</dbReference>
<dbReference type="KEGG" id="dmp:FAK_34230"/>
<dbReference type="InterPro" id="IPR006009">
    <property type="entry name" value="GlcNAc_MurG"/>
</dbReference>
<dbReference type="PANTHER" id="PTHR21015:SF22">
    <property type="entry name" value="GLYCOSYLTRANSFERASE"/>
    <property type="match status" value="1"/>
</dbReference>
<dbReference type="Pfam" id="PF04101">
    <property type="entry name" value="Glyco_tran_28_C"/>
    <property type="match status" value="1"/>
</dbReference>
<proteinExistence type="inferred from homology"/>